<evidence type="ECO:0000313" key="1">
    <source>
        <dbReference type="EMBL" id="MBG9354781.1"/>
    </source>
</evidence>
<dbReference type="RefSeq" id="WP_088267182.1">
    <property type="nucleotide sequence ID" value="NZ_CBCSFR010000014.1"/>
</dbReference>
<accession>A0ABS0LDP5</accession>
<dbReference type="EMBL" id="JADQUG010000041">
    <property type="protein sequence ID" value="MBG9354781.1"/>
    <property type="molecule type" value="Genomic_DNA"/>
</dbReference>
<keyword evidence="2" id="KW-1185">Reference proteome</keyword>
<evidence type="ECO:0000313" key="2">
    <source>
        <dbReference type="Proteomes" id="UP000615580"/>
    </source>
</evidence>
<sequence>MSGQTITVYVVYPRYPDNTEPLGAFVDSEEKAREIDQWLRGLSGDMMGTWEDFEVKVTSPTQILFGVFTGTPSLRIDDPDFRDPICYGVFVKRSEAEIAAQPETRWEKDNCPVKFVLPFRLGWKNKLYFPDGASWPPDADHT</sequence>
<proteinExistence type="predicted"/>
<gene>
    <name evidence="1" type="ORF">I4J41_09395</name>
</gene>
<protein>
    <submittedName>
        <fullName evidence="1">Uncharacterized protein</fullName>
    </submittedName>
</protein>
<dbReference type="Proteomes" id="UP000615580">
    <property type="component" value="Unassembled WGS sequence"/>
</dbReference>
<organism evidence="1 2">
    <name type="scientific">Corynebacterium belfantii</name>
    <dbReference type="NCBI Taxonomy" id="2014537"/>
    <lineage>
        <taxon>Bacteria</taxon>
        <taxon>Bacillati</taxon>
        <taxon>Actinomycetota</taxon>
        <taxon>Actinomycetes</taxon>
        <taxon>Mycobacteriales</taxon>
        <taxon>Corynebacteriaceae</taxon>
        <taxon>Corynebacterium</taxon>
    </lineage>
</organism>
<comment type="caution">
    <text evidence="1">The sequence shown here is derived from an EMBL/GenBank/DDBJ whole genome shotgun (WGS) entry which is preliminary data.</text>
</comment>
<name>A0ABS0LDP5_9CORY</name>
<reference evidence="1 2" key="1">
    <citation type="journal article" date="2020" name="J. Clin. Microbiol.">
        <title>Assessing the Genetic Diversity of Austrian Corynebacterium diphtheriae Clinical Isolates, 2011-2019.</title>
        <authorList>
            <person name="Schaeffer J."/>
            <person name="Huhulescu S."/>
            <person name="Stoeger A."/>
            <person name="Allerberger F."/>
            <person name="Ruppitsch W."/>
        </authorList>
    </citation>
    <scope>NUCLEOTIDE SEQUENCE [LARGE SCALE GENOMIC DNA]</scope>
    <source>
        <strain evidence="1 2">04-17</strain>
    </source>
</reference>